<gene>
    <name evidence="9" type="ORF">H0H81_000407</name>
</gene>
<dbReference type="AlphaFoldDB" id="A0A9P7K3G2"/>
<dbReference type="Gene3D" id="3.20.20.220">
    <property type="match status" value="1"/>
</dbReference>
<keyword evidence="6" id="KW-0560">Oxidoreductase</keyword>
<feature type="region of interest" description="Disordered" evidence="8">
    <location>
        <begin position="193"/>
        <end position="216"/>
    </location>
</feature>
<feature type="compositionally biased region" description="Polar residues" evidence="8">
    <location>
        <begin position="200"/>
        <end position="216"/>
    </location>
</feature>
<dbReference type="InterPro" id="IPR029041">
    <property type="entry name" value="FAD-linked_oxidoreductase-like"/>
</dbReference>
<organism evidence="9 10">
    <name type="scientific">Sphagnurus paluster</name>
    <dbReference type="NCBI Taxonomy" id="117069"/>
    <lineage>
        <taxon>Eukaryota</taxon>
        <taxon>Fungi</taxon>
        <taxon>Dikarya</taxon>
        <taxon>Basidiomycota</taxon>
        <taxon>Agaricomycotina</taxon>
        <taxon>Agaricomycetes</taxon>
        <taxon>Agaricomycetidae</taxon>
        <taxon>Agaricales</taxon>
        <taxon>Tricholomatineae</taxon>
        <taxon>Lyophyllaceae</taxon>
        <taxon>Sphagnurus</taxon>
    </lineage>
</organism>
<evidence type="ECO:0000256" key="6">
    <source>
        <dbReference type="ARBA" id="ARBA00023002"/>
    </source>
</evidence>
<dbReference type="PANTHER" id="PTHR45754">
    <property type="entry name" value="METHYLENETETRAHYDROFOLATE REDUCTASE"/>
    <property type="match status" value="1"/>
</dbReference>
<sequence>MAQILSSLSDLHLSFLRSSVSASQVSSQLFICFIIKIPWYAAYPEGHAETHLDEDTELEYLKEKVDAGGDFIITQLSYDVDRYLRWLKKVRQKGIRVPIIVGIMPIQTYSSFLRLVKLSGCQVPQHILDALARIRHDDQLVQDYGVKLAVEMIQQLTKEGDIQGFHFCTMNLETSVQRVLELLGWQGIGVSTMKHPSRNPPGNLSTRYPQTKRSSF</sequence>
<evidence type="ECO:0000256" key="8">
    <source>
        <dbReference type="SAM" id="MobiDB-lite"/>
    </source>
</evidence>
<dbReference type="InterPro" id="IPR003171">
    <property type="entry name" value="Mehydrof_redctse-like"/>
</dbReference>
<dbReference type="SUPFAM" id="SSF51730">
    <property type="entry name" value="FAD-linked oxidoreductase"/>
    <property type="match status" value="1"/>
</dbReference>
<evidence type="ECO:0000313" key="9">
    <source>
        <dbReference type="EMBL" id="KAG5634890.1"/>
    </source>
</evidence>
<proteinExistence type="inferred from homology"/>
<evidence type="ECO:0000256" key="5">
    <source>
        <dbReference type="ARBA" id="ARBA00022827"/>
    </source>
</evidence>
<keyword evidence="10" id="KW-1185">Reference proteome</keyword>
<evidence type="ECO:0000256" key="4">
    <source>
        <dbReference type="ARBA" id="ARBA00022630"/>
    </source>
</evidence>
<dbReference type="CDD" id="cd00537">
    <property type="entry name" value="MTHFR"/>
    <property type="match status" value="1"/>
</dbReference>
<comment type="similarity">
    <text evidence="3">Belongs to the methylenetetrahydrofolate reductase family.</text>
</comment>
<comment type="cofactor">
    <cofactor evidence="1">
        <name>FAD</name>
        <dbReference type="ChEBI" id="CHEBI:57692"/>
    </cofactor>
</comment>
<dbReference type="Pfam" id="PF02219">
    <property type="entry name" value="MTHFR"/>
    <property type="match status" value="1"/>
</dbReference>
<dbReference type="Proteomes" id="UP000717328">
    <property type="component" value="Unassembled WGS sequence"/>
</dbReference>
<dbReference type="GO" id="GO:0071949">
    <property type="term" value="F:FAD binding"/>
    <property type="evidence" value="ECO:0007669"/>
    <property type="project" value="TreeGrafter"/>
</dbReference>
<reference evidence="9" key="2">
    <citation type="submission" date="2021-10" db="EMBL/GenBank/DDBJ databases">
        <title>Phylogenomics reveals ancestral predisposition of the termite-cultivated fungus Termitomyces towards a domesticated lifestyle.</title>
        <authorList>
            <person name="Auxier B."/>
            <person name="Grum-Grzhimaylo A."/>
            <person name="Cardenas M.E."/>
            <person name="Lodge J.D."/>
            <person name="Laessoe T."/>
            <person name="Pedersen O."/>
            <person name="Smith M.E."/>
            <person name="Kuyper T.W."/>
            <person name="Franco-Molano E.A."/>
            <person name="Baroni T.J."/>
            <person name="Aanen D.K."/>
        </authorList>
    </citation>
    <scope>NUCLEOTIDE SEQUENCE</scope>
    <source>
        <strain evidence="9">D49</strain>
    </source>
</reference>
<keyword evidence="5" id="KW-0274">FAD</keyword>
<dbReference type="GO" id="GO:0005829">
    <property type="term" value="C:cytosol"/>
    <property type="evidence" value="ECO:0007669"/>
    <property type="project" value="TreeGrafter"/>
</dbReference>
<dbReference type="GO" id="GO:0035999">
    <property type="term" value="P:tetrahydrofolate interconversion"/>
    <property type="evidence" value="ECO:0007669"/>
    <property type="project" value="TreeGrafter"/>
</dbReference>
<reference evidence="9" key="1">
    <citation type="submission" date="2021-02" db="EMBL/GenBank/DDBJ databases">
        <authorList>
            <person name="Nieuwenhuis M."/>
            <person name="Van De Peppel L.J.J."/>
        </authorList>
    </citation>
    <scope>NUCLEOTIDE SEQUENCE</scope>
    <source>
        <strain evidence="9">D49</strain>
    </source>
</reference>
<comment type="pathway">
    <text evidence="2 7">One-carbon metabolism; tetrahydrofolate interconversion.</text>
</comment>
<name>A0A9P7K3G2_9AGAR</name>
<protein>
    <recommendedName>
        <fullName evidence="11">Methylenetetrahydrofolate reductase (NAD(P)H)</fullName>
    </recommendedName>
</protein>
<dbReference type="GO" id="GO:0004489">
    <property type="term" value="F:methylenetetrahydrofolate reductase [NAD(P)H] activity"/>
    <property type="evidence" value="ECO:0007669"/>
    <property type="project" value="InterPro"/>
</dbReference>
<dbReference type="GO" id="GO:0009086">
    <property type="term" value="P:methionine biosynthetic process"/>
    <property type="evidence" value="ECO:0007669"/>
    <property type="project" value="TreeGrafter"/>
</dbReference>
<dbReference type="PANTHER" id="PTHR45754:SF1">
    <property type="entry name" value="METHYLENETETRAHYDROFOLATE REDUCTASE 1"/>
    <property type="match status" value="1"/>
</dbReference>
<evidence type="ECO:0000256" key="1">
    <source>
        <dbReference type="ARBA" id="ARBA00001974"/>
    </source>
</evidence>
<dbReference type="OrthoDB" id="16284at2759"/>
<evidence type="ECO:0008006" key="11">
    <source>
        <dbReference type="Google" id="ProtNLM"/>
    </source>
</evidence>
<dbReference type="EMBL" id="JABCKI010006241">
    <property type="protein sequence ID" value="KAG5634890.1"/>
    <property type="molecule type" value="Genomic_DNA"/>
</dbReference>
<evidence type="ECO:0000256" key="7">
    <source>
        <dbReference type="RuleBase" id="RU004254"/>
    </source>
</evidence>
<accession>A0A9P7K3G2</accession>
<keyword evidence="4" id="KW-0285">Flavoprotein</keyword>
<comment type="caution">
    <text evidence="9">The sequence shown here is derived from an EMBL/GenBank/DDBJ whole genome shotgun (WGS) entry which is preliminary data.</text>
</comment>
<evidence type="ECO:0000313" key="10">
    <source>
        <dbReference type="Proteomes" id="UP000717328"/>
    </source>
</evidence>
<evidence type="ECO:0000256" key="2">
    <source>
        <dbReference type="ARBA" id="ARBA00004777"/>
    </source>
</evidence>
<evidence type="ECO:0000256" key="3">
    <source>
        <dbReference type="ARBA" id="ARBA00006743"/>
    </source>
</evidence>